<evidence type="ECO:0000256" key="5">
    <source>
        <dbReference type="SAM" id="MobiDB-lite"/>
    </source>
</evidence>
<dbReference type="InterPro" id="IPR010998">
    <property type="entry name" value="Integrase_recombinase_N"/>
</dbReference>
<dbReference type="PANTHER" id="PTHR30349">
    <property type="entry name" value="PHAGE INTEGRASE-RELATED"/>
    <property type="match status" value="1"/>
</dbReference>
<keyword evidence="2" id="KW-0229">DNA integration</keyword>
<proteinExistence type="inferred from homology"/>
<dbReference type="EMBL" id="SMSJ01000006">
    <property type="protein sequence ID" value="TDH63350.1"/>
    <property type="molecule type" value="Genomic_DNA"/>
</dbReference>
<gene>
    <name evidence="7" type="ORF">E2C06_08035</name>
</gene>
<keyword evidence="3" id="KW-0238">DNA-binding</keyword>
<dbReference type="PROSITE" id="PS51898">
    <property type="entry name" value="TYR_RECOMBINASE"/>
    <property type="match status" value="1"/>
</dbReference>
<dbReference type="AlphaFoldDB" id="A0A4R5QIX1"/>
<keyword evidence="8" id="KW-1185">Reference proteome</keyword>
<evidence type="ECO:0000259" key="6">
    <source>
        <dbReference type="PROSITE" id="PS51898"/>
    </source>
</evidence>
<dbReference type="GO" id="GO:0006310">
    <property type="term" value="P:DNA recombination"/>
    <property type="evidence" value="ECO:0007669"/>
    <property type="project" value="UniProtKB-KW"/>
</dbReference>
<dbReference type="GO" id="GO:0003677">
    <property type="term" value="F:DNA binding"/>
    <property type="evidence" value="ECO:0007669"/>
    <property type="project" value="UniProtKB-KW"/>
</dbReference>
<accession>A0A4R5QIX1</accession>
<name>A0A4R5QIX1_9PROT</name>
<dbReference type="InterPro" id="IPR013762">
    <property type="entry name" value="Integrase-like_cat_sf"/>
</dbReference>
<feature type="compositionally biased region" description="Pro residues" evidence="5">
    <location>
        <begin position="1"/>
        <end position="11"/>
    </location>
</feature>
<feature type="region of interest" description="Disordered" evidence="5">
    <location>
        <begin position="1"/>
        <end position="20"/>
    </location>
</feature>
<sequence>MSPLAAEPPPRSPDRSATSKLPYVIFQRTPDGPYWVRFSIRGEGQIRRPLETRDPTLAEQLALEAYVESKHRAKSGLRSRARTFSRVAEEFITQLRREAERKERRQFQVDQWRRIVERYFVSFFAERAIDGIIDADIHRYREWRKDYWTIGPGKDVQIIPYMRGGRQIRRPITARMRKPPSPSALRSEFVVLRLLFRFAAQQGYIKTAQVPEIHLTRVPANARPSFEAHEFTRLEQVSLERLTDAKINDHVRRDRAVLHAYCMIAALSGCRPTELKNLNWSDVLGYRECRSMPIDERDVRLRVRGKGKNRVFVPMLAAVSWFDILWNFWLKAAGREPGDDDPVFATPTGKRLGSVKKSLSELLRAAGLLTDHRGARRTAYSFRHFYISQQLIAGVDVFLLAKNAGTSSDMIERFYGQVKLERMAKELRPEWRKQ</sequence>
<keyword evidence="4" id="KW-0233">DNA recombination</keyword>
<dbReference type="GO" id="GO:0015074">
    <property type="term" value="P:DNA integration"/>
    <property type="evidence" value="ECO:0007669"/>
    <property type="project" value="UniProtKB-KW"/>
</dbReference>
<dbReference type="InterPro" id="IPR050090">
    <property type="entry name" value="Tyrosine_recombinase_XerCD"/>
</dbReference>
<evidence type="ECO:0000256" key="4">
    <source>
        <dbReference type="ARBA" id="ARBA00023172"/>
    </source>
</evidence>
<evidence type="ECO:0000313" key="8">
    <source>
        <dbReference type="Proteomes" id="UP000295096"/>
    </source>
</evidence>
<evidence type="ECO:0000256" key="1">
    <source>
        <dbReference type="ARBA" id="ARBA00008857"/>
    </source>
</evidence>
<dbReference type="SUPFAM" id="SSF56349">
    <property type="entry name" value="DNA breaking-rejoining enzymes"/>
    <property type="match status" value="1"/>
</dbReference>
<protein>
    <submittedName>
        <fullName evidence="7">Site-specific integrase</fullName>
    </submittedName>
</protein>
<comment type="similarity">
    <text evidence="1">Belongs to the 'phage' integrase family.</text>
</comment>
<dbReference type="Gene3D" id="1.10.150.130">
    <property type="match status" value="1"/>
</dbReference>
<comment type="caution">
    <text evidence="7">The sequence shown here is derived from an EMBL/GenBank/DDBJ whole genome shotgun (WGS) entry which is preliminary data.</text>
</comment>
<dbReference type="OrthoDB" id="102994at2"/>
<dbReference type="InterPro" id="IPR002104">
    <property type="entry name" value="Integrase_catalytic"/>
</dbReference>
<dbReference type="Proteomes" id="UP000295096">
    <property type="component" value="Unassembled WGS sequence"/>
</dbReference>
<evidence type="ECO:0000313" key="7">
    <source>
        <dbReference type="EMBL" id="TDH63350.1"/>
    </source>
</evidence>
<evidence type="ECO:0000256" key="2">
    <source>
        <dbReference type="ARBA" id="ARBA00022908"/>
    </source>
</evidence>
<feature type="domain" description="Tyr recombinase" evidence="6">
    <location>
        <begin position="229"/>
        <end position="428"/>
    </location>
</feature>
<dbReference type="CDD" id="cd00397">
    <property type="entry name" value="DNA_BRE_C"/>
    <property type="match status" value="1"/>
</dbReference>
<dbReference type="Gene3D" id="1.10.443.10">
    <property type="entry name" value="Intergrase catalytic core"/>
    <property type="match status" value="1"/>
</dbReference>
<dbReference type="InterPro" id="IPR011010">
    <property type="entry name" value="DNA_brk_join_enz"/>
</dbReference>
<organism evidence="7 8">
    <name type="scientific">Dankookia rubra</name>
    <dbReference type="NCBI Taxonomy" id="1442381"/>
    <lineage>
        <taxon>Bacteria</taxon>
        <taxon>Pseudomonadati</taxon>
        <taxon>Pseudomonadota</taxon>
        <taxon>Alphaproteobacteria</taxon>
        <taxon>Acetobacterales</taxon>
        <taxon>Roseomonadaceae</taxon>
        <taxon>Dankookia</taxon>
    </lineage>
</organism>
<reference evidence="7 8" key="1">
    <citation type="journal article" date="2016" name="J. Microbiol.">
        <title>Dankookia rubra gen. nov., sp. nov., an alphaproteobacterium isolated from sediment of a shallow stream.</title>
        <authorList>
            <person name="Kim W.H."/>
            <person name="Kim D.H."/>
            <person name="Kang K."/>
            <person name="Ahn T.Y."/>
        </authorList>
    </citation>
    <scope>NUCLEOTIDE SEQUENCE [LARGE SCALE GENOMIC DNA]</scope>
    <source>
        <strain evidence="7 8">JCM30602</strain>
    </source>
</reference>
<dbReference type="PANTHER" id="PTHR30349:SF41">
    <property type="entry name" value="INTEGRASE_RECOMBINASE PROTEIN MJ0367-RELATED"/>
    <property type="match status" value="1"/>
</dbReference>
<evidence type="ECO:0000256" key="3">
    <source>
        <dbReference type="ARBA" id="ARBA00023125"/>
    </source>
</evidence>